<evidence type="ECO:0000256" key="4">
    <source>
        <dbReference type="ARBA" id="ARBA00022741"/>
    </source>
</evidence>
<protein>
    <recommendedName>
        <fullName evidence="8">Aspartate--tRNA ligase</fullName>
        <ecNumber evidence="8">6.1.1.12</ecNumber>
    </recommendedName>
    <alternativeName>
        <fullName evidence="8">Aspartyl-tRNA synthetase</fullName>
        <shortName evidence="8">AspRS</shortName>
    </alternativeName>
</protein>
<feature type="binding site" evidence="8">
    <location>
        <position position="449"/>
    </location>
    <ligand>
        <name>L-aspartate</name>
        <dbReference type="ChEBI" id="CHEBI:29991"/>
    </ligand>
</feature>
<dbReference type="OrthoDB" id="9802326at2"/>
<keyword evidence="5 8" id="KW-0067">ATP-binding</keyword>
<dbReference type="Proteomes" id="UP000296144">
    <property type="component" value="Unassembled WGS sequence"/>
</dbReference>
<dbReference type="EC" id="6.1.1.12" evidence="8"/>
<dbReference type="Pfam" id="PF02938">
    <property type="entry name" value="GAD"/>
    <property type="match status" value="1"/>
</dbReference>
<evidence type="ECO:0000313" key="11">
    <source>
        <dbReference type="Proteomes" id="UP000296144"/>
    </source>
</evidence>
<dbReference type="Pfam" id="PF01336">
    <property type="entry name" value="tRNA_anti-codon"/>
    <property type="match status" value="1"/>
</dbReference>
<comment type="subunit">
    <text evidence="8">Homodimer.</text>
</comment>
<accession>A0A2P5SXA3</accession>
<dbReference type="NCBIfam" id="TIGR00459">
    <property type="entry name" value="aspS_bact"/>
    <property type="match status" value="1"/>
</dbReference>
<comment type="caution">
    <text evidence="10">The sequence shown here is derived from an EMBL/GenBank/DDBJ whole genome shotgun (WGS) entry which is preliminary data.</text>
</comment>
<dbReference type="GO" id="GO:0004815">
    <property type="term" value="F:aspartate-tRNA ligase activity"/>
    <property type="evidence" value="ECO:0007669"/>
    <property type="project" value="UniProtKB-UniRule"/>
</dbReference>
<dbReference type="GO" id="GO:0003676">
    <property type="term" value="F:nucleic acid binding"/>
    <property type="evidence" value="ECO:0007669"/>
    <property type="project" value="InterPro"/>
</dbReference>
<dbReference type="EMBL" id="PDKU01000001">
    <property type="protein sequence ID" value="PPI86932.1"/>
    <property type="molecule type" value="Genomic_DNA"/>
</dbReference>
<comment type="similarity">
    <text evidence="1 8">Belongs to the class-II aminoacyl-tRNA synthetase family. Type 1 subfamily.</text>
</comment>
<comment type="function">
    <text evidence="8">Catalyzes the attachment of L-aspartate to tRNA(Asp) in a two-step reaction: L-aspartate is first activated by ATP to form Asp-AMP and then transferred to the acceptor end of tRNA(Asp).</text>
</comment>
<keyword evidence="2 8" id="KW-0963">Cytoplasm</keyword>
<evidence type="ECO:0000256" key="6">
    <source>
        <dbReference type="ARBA" id="ARBA00022917"/>
    </source>
</evidence>
<dbReference type="Gene3D" id="3.30.930.10">
    <property type="entry name" value="Bira Bifunctional Protein, Domain 2"/>
    <property type="match status" value="1"/>
</dbReference>
<dbReference type="InterPro" id="IPR045864">
    <property type="entry name" value="aa-tRNA-synth_II/BPL/LPL"/>
</dbReference>
<feature type="binding site" evidence="8">
    <location>
        <position position="218"/>
    </location>
    <ligand>
        <name>L-aspartate</name>
        <dbReference type="ChEBI" id="CHEBI:29991"/>
    </ligand>
</feature>
<comment type="subcellular location">
    <subcellularLocation>
        <location evidence="8">Cytoplasm</location>
    </subcellularLocation>
</comment>
<evidence type="ECO:0000256" key="8">
    <source>
        <dbReference type="HAMAP-Rule" id="MF_00044"/>
    </source>
</evidence>
<evidence type="ECO:0000256" key="3">
    <source>
        <dbReference type="ARBA" id="ARBA00022598"/>
    </source>
</evidence>
<dbReference type="HAMAP" id="MF_00044">
    <property type="entry name" value="Asp_tRNA_synth_type1"/>
    <property type="match status" value="1"/>
</dbReference>
<dbReference type="PANTHER" id="PTHR22594">
    <property type="entry name" value="ASPARTYL/LYSYL-TRNA SYNTHETASE"/>
    <property type="match status" value="1"/>
</dbReference>
<keyword evidence="6 8" id="KW-0648">Protein biosynthesis</keyword>
<dbReference type="InterPro" id="IPR029351">
    <property type="entry name" value="GAD_dom"/>
</dbReference>
<keyword evidence="7 8" id="KW-0030">Aminoacyl-tRNA synthetase</keyword>
<comment type="catalytic activity">
    <reaction evidence="8">
        <text>tRNA(Asp) + L-aspartate + ATP = L-aspartyl-tRNA(Asp) + AMP + diphosphate</text>
        <dbReference type="Rhea" id="RHEA:19649"/>
        <dbReference type="Rhea" id="RHEA-COMP:9660"/>
        <dbReference type="Rhea" id="RHEA-COMP:9678"/>
        <dbReference type="ChEBI" id="CHEBI:29991"/>
        <dbReference type="ChEBI" id="CHEBI:30616"/>
        <dbReference type="ChEBI" id="CHEBI:33019"/>
        <dbReference type="ChEBI" id="CHEBI:78442"/>
        <dbReference type="ChEBI" id="CHEBI:78516"/>
        <dbReference type="ChEBI" id="CHEBI:456215"/>
        <dbReference type="EC" id="6.1.1.12"/>
    </reaction>
</comment>
<organism evidence="10 11">
    <name type="scientific">Candidatus Pantoea edessiphila</name>
    <dbReference type="NCBI Taxonomy" id="2044610"/>
    <lineage>
        <taxon>Bacteria</taxon>
        <taxon>Pseudomonadati</taxon>
        <taxon>Pseudomonadota</taxon>
        <taxon>Gammaproteobacteria</taxon>
        <taxon>Enterobacterales</taxon>
        <taxon>Erwiniaceae</taxon>
        <taxon>Pantoea</taxon>
    </lineage>
</organism>
<feature type="binding site" evidence="8">
    <location>
        <begin position="535"/>
        <end position="538"/>
    </location>
    <ligand>
        <name>ATP</name>
        <dbReference type="ChEBI" id="CHEBI:30616"/>
    </ligand>
</feature>
<dbReference type="CDD" id="cd04317">
    <property type="entry name" value="EcAspRS_like_N"/>
    <property type="match status" value="1"/>
</dbReference>
<name>A0A2P5SXA3_9GAMM</name>
<comment type="caution">
    <text evidence="8">Lacks conserved residue(s) required for the propagation of feature annotation.</text>
</comment>
<feature type="binding site" evidence="8">
    <location>
        <position position="172"/>
    </location>
    <ligand>
        <name>L-aspartate</name>
        <dbReference type="ChEBI" id="CHEBI:29991"/>
    </ligand>
</feature>
<evidence type="ECO:0000313" key="10">
    <source>
        <dbReference type="EMBL" id="PPI86932.1"/>
    </source>
</evidence>
<dbReference type="Gene3D" id="3.30.1360.30">
    <property type="entry name" value="GAD-like domain"/>
    <property type="match status" value="1"/>
</dbReference>
<feature type="binding site" evidence="8">
    <location>
        <position position="490"/>
    </location>
    <ligand>
        <name>L-aspartate</name>
        <dbReference type="ChEBI" id="CHEBI:29991"/>
    </ligand>
</feature>
<dbReference type="InterPro" id="IPR012340">
    <property type="entry name" value="NA-bd_OB-fold"/>
</dbReference>
<dbReference type="InterPro" id="IPR006195">
    <property type="entry name" value="aa-tRNA-synth_II"/>
</dbReference>
<dbReference type="AlphaFoldDB" id="A0A2P5SXA3"/>
<dbReference type="InterPro" id="IPR047089">
    <property type="entry name" value="Asp-tRNA-ligase_1_N"/>
</dbReference>
<keyword evidence="3 8" id="KW-0436">Ligase</keyword>
<dbReference type="RefSeq" id="WP_136129917.1">
    <property type="nucleotide sequence ID" value="NZ_PDKU01000001.1"/>
</dbReference>
<feature type="region of interest" description="Aspartate" evidence="8">
    <location>
        <begin position="196"/>
        <end position="199"/>
    </location>
</feature>
<dbReference type="InterPro" id="IPR004524">
    <property type="entry name" value="Asp-tRNA-ligase_1"/>
</dbReference>
<dbReference type="PANTHER" id="PTHR22594:SF5">
    <property type="entry name" value="ASPARTATE--TRNA LIGASE, MITOCHONDRIAL"/>
    <property type="match status" value="1"/>
</dbReference>
<dbReference type="InterPro" id="IPR004115">
    <property type="entry name" value="GAD-like_sf"/>
</dbReference>
<dbReference type="PRINTS" id="PR01042">
    <property type="entry name" value="TRNASYNTHASP"/>
</dbReference>
<dbReference type="InterPro" id="IPR004365">
    <property type="entry name" value="NA-bd_OB_tRNA"/>
</dbReference>
<evidence type="ECO:0000256" key="1">
    <source>
        <dbReference type="ARBA" id="ARBA00006303"/>
    </source>
</evidence>
<dbReference type="SUPFAM" id="SSF55261">
    <property type="entry name" value="GAD domain-like"/>
    <property type="match status" value="1"/>
</dbReference>
<evidence type="ECO:0000256" key="2">
    <source>
        <dbReference type="ARBA" id="ARBA00022490"/>
    </source>
</evidence>
<evidence type="ECO:0000256" key="5">
    <source>
        <dbReference type="ARBA" id="ARBA00022840"/>
    </source>
</evidence>
<keyword evidence="11" id="KW-1185">Reference proteome</keyword>
<dbReference type="SUPFAM" id="SSF50249">
    <property type="entry name" value="Nucleic acid-binding proteins"/>
    <property type="match status" value="1"/>
</dbReference>
<dbReference type="Pfam" id="PF00152">
    <property type="entry name" value="tRNA-synt_2"/>
    <property type="match status" value="1"/>
</dbReference>
<dbReference type="GO" id="GO:0005524">
    <property type="term" value="F:ATP binding"/>
    <property type="evidence" value="ECO:0007669"/>
    <property type="project" value="UniProtKB-UniRule"/>
</dbReference>
<feature type="binding site" evidence="8">
    <location>
        <position position="483"/>
    </location>
    <ligand>
        <name>ATP</name>
        <dbReference type="ChEBI" id="CHEBI:30616"/>
    </ligand>
</feature>
<proteinExistence type="inferred from homology"/>
<feature type="binding site" evidence="8">
    <location>
        <position position="227"/>
    </location>
    <ligand>
        <name>ATP</name>
        <dbReference type="ChEBI" id="CHEBI:30616"/>
    </ligand>
</feature>
<dbReference type="GO" id="GO:0005737">
    <property type="term" value="C:cytoplasm"/>
    <property type="evidence" value="ECO:0007669"/>
    <property type="project" value="UniProtKB-SubCell"/>
</dbReference>
<dbReference type="GO" id="GO:0006422">
    <property type="term" value="P:aspartyl-tRNA aminoacylation"/>
    <property type="evidence" value="ECO:0007669"/>
    <property type="project" value="UniProtKB-UniRule"/>
</dbReference>
<keyword evidence="4 8" id="KW-0547">Nucleotide-binding</keyword>
<gene>
    <name evidence="8" type="primary">aspS</name>
    <name evidence="10" type="ORF">CRV10_00655</name>
</gene>
<feature type="domain" description="Aminoacyl-transfer RNA synthetases class-II family profile" evidence="9">
    <location>
        <begin position="142"/>
        <end position="556"/>
    </location>
</feature>
<sequence>MRTKYCGQITLADLGQQVKICGWINGFRNFGKIIFVEIRDREGIIQVIFDYDLYQETFKLASTLRNEFCVQIIGIVRSRDIKNINSKMVTGKIEILANFLNIINKSDPLPLDFYQSNKEEICLKYRYLDLRRPDLSKKIIFRSQVTNFIHNFMYNEGFLDIETPFLSKTTPEGARDYLVPSRIHKGKFYSLPQSPQLFKQLLMVAGFDKYYQIVKCFRDEDLRSDRQQEFTQIDIEASFIKSYQIREIIERLIRNLWLHTKGIDIGKIPEITFAKAMQIYGSDKPDLRNPMKIIDITDIFKKDYFTSFKNSNNAVKSRTAALCIPNGIKFTRKQMDNYSNFIKSYGVQGLIYIKVNDIKKGCEGIQSSITKIYDRETIENLLKSTNARDNDLIAIVSDFNEKTIHSLGALRIKLGKDLKMFNSDTYAPVWVTDFPMFTKDINGCLYSTHHPFTSPKITNSEELFINPTSALADSYDLVINGYEVGSGSVRIDNIKMQKTIFNILKISEKQQQIKFGFLLEALKFGTPPHAGIALGLDRLIMLLTNTDNIRDVIAFPKTTSANCLMTDAPNEVELNSLIELGIQLINNNR</sequence>
<dbReference type="CDD" id="cd00777">
    <property type="entry name" value="AspRS_core"/>
    <property type="match status" value="1"/>
</dbReference>
<dbReference type="InterPro" id="IPR047090">
    <property type="entry name" value="AspRS_core"/>
</dbReference>
<feature type="binding site" evidence="8">
    <location>
        <begin position="218"/>
        <end position="220"/>
    </location>
    <ligand>
        <name>ATP</name>
        <dbReference type="ChEBI" id="CHEBI:30616"/>
    </ligand>
</feature>
<reference evidence="10 11" key="1">
    <citation type="journal article" date="2018" name="Genome Biol. Evol.">
        <title>Cladogenesis and Genomic Streamlining in Extracellular Endosymbionts of Tropical Stink Bugs.</title>
        <authorList>
            <person name="Otero-Bravo A."/>
            <person name="Goffredi S."/>
            <person name="Sabree Z.L."/>
        </authorList>
    </citation>
    <scope>NUCLEOTIDE SEQUENCE [LARGE SCALE GENOMIC DNA]</scope>
    <source>
        <strain evidence="10 11">SoEL</strain>
    </source>
</reference>
<evidence type="ECO:0000256" key="7">
    <source>
        <dbReference type="ARBA" id="ARBA00023146"/>
    </source>
</evidence>
<dbReference type="SUPFAM" id="SSF55681">
    <property type="entry name" value="Class II aaRS and biotin synthetases"/>
    <property type="match status" value="1"/>
</dbReference>
<dbReference type="NCBIfam" id="NF001750">
    <property type="entry name" value="PRK00476.1"/>
    <property type="match status" value="1"/>
</dbReference>
<dbReference type="Gene3D" id="2.40.50.140">
    <property type="entry name" value="Nucleic acid-binding proteins"/>
    <property type="match status" value="1"/>
</dbReference>
<evidence type="ECO:0000259" key="9">
    <source>
        <dbReference type="PROSITE" id="PS50862"/>
    </source>
</evidence>
<dbReference type="PROSITE" id="PS50862">
    <property type="entry name" value="AA_TRNA_LIGASE_II"/>
    <property type="match status" value="1"/>
</dbReference>
<dbReference type="InterPro" id="IPR004364">
    <property type="entry name" value="Aa-tRNA-synt_II"/>
</dbReference>
<dbReference type="InterPro" id="IPR002312">
    <property type="entry name" value="Asp/Asn-tRNA-synth_IIb"/>
</dbReference>